<reference evidence="7 8" key="1">
    <citation type="journal article" date="2016" name="Nat. Commun.">
        <title>Thousands of microbial genomes shed light on interconnected biogeochemical processes in an aquifer system.</title>
        <authorList>
            <person name="Anantharaman K."/>
            <person name="Brown C.T."/>
            <person name="Hug L.A."/>
            <person name="Sharon I."/>
            <person name="Castelle C.J."/>
            <person name="Probst A.J."/>
            <person name="Thomas B.C."/>
            <person name="Singh A."/>
            <person name="Wilkins M.J."/>
            <person name="Karaoz U."/>
            <person name="Brodie E.L."/>
            <person name="Williams K.H."/>
            <person name="Hubbard S.S."/>
            <person name="Banfield J.F."/>
        </authorList>
    </citation>
    <scope>NUCLEOTIDE SEQUENCE [LARGE SCALE GENOMIC DNA]</scope>
</reference>
<evidence type="ECO:0000259" key="6">
    <source>
        <dbReference type="Pfam" id="PF04932"/>
    </source>
</evidence>
<evidence type="ECO:0000313" key="8">
    <source>
        <dbReference type="Proteomes" id="UP000176741"/>
    </source>
</evidence>
<feature type="transmembrane region" description="Helical" evidence="5">
    <location>
        <begin position="193"/>
        <end position="212"/>
    </location>
</feature>
<dbReference type="AlphaFoldDB" id="A0A1F7XX94"/>
<feature type="transmembrane region" description="Helical" evidence="5">
    <location>
        <begin position="108"/>
        <end position="130"/>
    </location>
</feature>
<evidence type="ECO:0000256" key="5">
    <source>
        <dbReference type="SAM" id="Phobius"/>
    </source>
</evidence>
<gene>
    <name evidence="7" type="ORF">A2771_03575</name>
</gene>
<keyword evidence="3 5" id="KW-1133">Transmembrane helix</keyword>
<sequence>MSKIFKKSLFLKAFEKVTGKLKPENYIFYSSIVFYLLLWHINPNNKIIALSFVFLIFIYNYKLKNVKLSILLTYLASSIIFTGKRYLIQLVPEGVFPKVLAPQGYVSHFVISYLHIIAFFMLILLVRDFLKNRMKFKLEKKDYLVIFYFLWLVLSDILGSSRPNISILFSVLSLHFLVFYFYLKFLIKGKEKFIILIALFTAQIIFESYISYQQFIASSPIYKNIEAQVDIEYFGFAADEPQFRFRPVGTFNHANELGMAMSFWLLIIFAYLYKRQNILSFTALIFGVVTLAATLSRSSWLGFAFVLFFTLFFFEKVKKIKSPEIFTKNILSMAIVAVVVTIFFIFPRAEKSLYTFSEGGGYFRSAQIRAAIELIKQNPLYGVGTGMSVPAGLSQLPRTVFSLVPLGVHNWYLNITTEHGIPAILLFLALIATFMMEQVRKIWDENVINLESLMRIAITGGVVSSMIVGMFQPFVGETFILLAFAILGKRK</sequence>
<proteinExistence type="predicted"/>
<feature type="transmembrane region" description="Helical" evidence="5">
    <location>
        <begin position="47"/>
        <end position="63"/>
    </location>
</feature>
<comment type="subcellular location">
    <subcellularLocation>
        <location evidence="1">Membrane</location>
        <topology evidence="1">Multi-pass membrane protein</topology>
    </subcellularLocation>
</comment>
<comment type="caution">
    <text evidence="7">The sequence shown here is derived from an EMBL/GenBank/DDBJ whole genome shotgun (WGS) entry which is preliminary data.</text>
</comment>
<feature type="transmembrane region" description="Helical" evidence="5">
    <location>
        <begin position="165"/>
        <end position="186"/>
    </location>
</feature>
<dbReference type="Pfam" id="PF04932">
    <property type="entry name" value="Wzy_C"/>
    <property type="match status" value="1"/>
</dbReference>
<dbReference type="PANTHER" id="PTHR37422">
    <property type="entry name" value="TEICHURONIC ACID BIOSYNTHESIS PROTEIN TUAE"/>
    <property type="match status" value="1"/>
</dbReference>
<feature type="transmembrane region" description="Helical" evidence="5">
    <location>
        <begin position="142"/>
        <end position="159"/>
    </location>
</feature>
<organism evidence="7 8">
    <name type="scientific">Candidatus Woesebacteria bacterium RIFCSPHIGHO2_01_FULL_38_26b</name>
    <dbReference type="NCBI Taxonomy" id="1802491"/>
    <lineage>
        <taxon>Bacteria</taxon>
        <taxon>Candidatus Woeseibacteriota</taxon>
    </lineage>
</organism>
<name>A0A1F7XX94_9BACT</name>
<evidence type="ECO:0000313" key="7">
    <source>
        <dbReference type="EMBL" id="OGM19651.1"/>
    </source>
</evidence>
<evidence type="ECO:0000256" key="1">
    <source>
        <dbReference type="ARBA" id="ARBA00004141"/>
    </source>
</evidence>
<feature type="transmembrane region" description="Helical" evidence="5">
    <location>
        <begin position="70"/>
        <end position="88"/>
    </location>
</feature>
<feature type="domain" description="O-antigen ligase-related" evidence="6">
    <location>
        <begin position="283"/>
        <end position="428"/>
    </location>
</feature>
<feature type="transmembrane region" description="Helical" evidence="5">
    <location>
        <begin position="26"/>
        <end position="41"/>
    </location>
</feature>
<dbReference type="GO" id="GO:0016020">
    <property type="term" value="C:membrane"/>
    <property type="evidence" value="ECO:0007669"/>
    <property type="project" value="UniProtKB-SubCell"/>
</dbReference>
<dbReference type="InterPro" id="IPR007016">
    <property type="entry name" value="O-antigen_ligase-rel_domated"/>
</dbReference>
<dbReference type="PANTHER" id="PTHR37422:SF13">
    <property type="entry name" value="LIPOPOLYSACCHARIDE BIOSYNTHESIS PROTEIN PA4999-RELATED"/>
    <property type="match status" value="1"/>
</dbReference>
<dbReference type="EMBL" id="MGGD01000061">
    <property type="protein sequence ID" value="OGM19651.1"/>
    <property type="molecule type" value="Genomic_DNA"/>
</dbReference>
<evidence type="ECO:0000256" key="4">
    <source>
        <dbReference type="ARBA" id="ARBA00023136"/>
    </source>
</evidence>
<accession>A0A1F7XX94</accession>
<feature type="transmembrane region" description="Helical" evidence="5">
    <location>
        <begin position="300"/>
        <end position="317"/>
    </location>
</feature>
<feature type="transmembrane region" description="Helical" evidence="5">
    <location>
        <begin position="456"/>
        <end position="487"/>
    </location>
</feature>
<keyword evidence="4 5" id="KW-0472">Membrane</keyword>
<evidence type="ECO:0000256" key="3">
    <source>
        <dbReference type="ARBA" id="ARBA00022989"/>
    </source>
</evidence>
<feature type="transmembrane region" description="Helical" evidence="5">
    <location>
        <begin position="257"/>
        <end position="273"/>
    </location>
</feature>
<evidence type="ECO:0000256" key="2">
    <source>
        <dbReference type="ARBA" id="ARBA00022692"/>
    </source>
</evidence>
<feature type="transmembrane region" description="Helical" evidence="5">
    <location>
        <begin position="329"/>
        <end position="346"/>
    </location>
</feature>
<keyword evidence="2 5" id="KW-0812">Transmembrane</keyword>
<protein>
    <recommendedName>
        <fullName evidence="6">O-antigen ligase-related domain-containing protein</fullName>
    </recommendedName>
</protein>
<feature type="transmembrane region" description="Helical" evidence="5">
    <location>
        <begin position="411"/>
        <end position="435"/>
    </location>
</feature>
<dbReference type="Proteomes" id="UP000176741">
    <property type="component" value="Unassembled WGS sequence"/>
</dbReference>
<feature type="transmembrane region" description="Helical" evidence="5">
    <location>
        <begin position="278"/>
        <end position="294"/>
    </location>
</feature>
<dbReference type="InterPro" id="IPR051533">
    <property type="entry name" value="WaaL-like"/>
</dbReference>